<dbReference type="InterPro" id="IPR016024">
    <property type="entry name" value="ARM-type_fold"/>
</dbReference>
<dbReference type="FunCoup" id="A9V306">
    <property type="interactions" value="1653"/>
</dbReference>
<dbReference type="Pfam" id="PF03810">
    <property type="entry name" value="IBN_N"/>
    <property type="match status" value="1"/>
</dbReference>
<dbReference type="PANTHER" id="PTHR10997:SF7">
    <property type="entry name" value="IMPORTIN-11"/>
    <property type="match status" value="1"/>
</dbReference>
<dbReference type="Gene3D" id="1.25.10.10">
    <property type="entry name" value="Leucine-rich Repeat Variant"/>
    <property type="match status" value="2"/>
</dbReference>
<evidence type="ECO:0000256" key="1">
    <source>
        <dbReference type="ARBA" id="ARBA00004123"/>
    </source>
</evidence>
<keyword evidence="7" id="KW-1185">Reference proteome</keyword>
<dbReference type="InterPro" id="IPR001494">
    <property type="entry name" value="Importin-beta_N"/>
</dbReference>
<dbReference type="InParanoid" id="A9V306"/>
<evidence type="ECO:0000256" key="3">
    <source>
        <dbReference type="ARBA" id="ARBA00022448"/>
    </source>
</evidence>
<sequence>MDRDQVVACLLQAGSPNKELQLHAQSQLREWEVKAGFHAALADILCQPNANVQTEQRYTAAIVLKNNVERFWRPMAPDAIPADERAYVRGELLNLLREPHEGIAVMSAQLVGRIARIDAPQQWPELIPLLIELVQSSDPLVQQRSLLFLYRVEKALASRRLPPQRKAFAQLAEQLLPFLFSTYTRIVEEQLRAGSPGALNLQALTFARLLLKTIRQFVAWGVQVNAAHTYHPTQFARHLSVIVDFYGARIFPPADARHPLSSKFLTTAMLLLRDIIKAPDYQIEPRKEVQSEAALALQSALDYNEREQWETDPELFATEDIGDGWRYVMKPCAEHLYQALLDMNGDGLAPYLLSLMQEALAPTSSLTMKDAVYNAVALSAYALRRHLNINDVLGQLLQEFSAQTGSQDGTVLQRRILLLCRAYATINIAKEPRPAIYELLISTIGSHSDVAIRLTACATLKEFAQDVGFAEEDFLPLLKNALSWLFALLDAVEDASVKIHVLACITEVVYRMQDHLNDLSTALVEYLPVLWQQSQDHALLQTQIVRFMVTLIKAANVANDQLVQMSVPLIQYGTDLQQGGHVYLLDDVVILWHELLKVLPSLTDEVLGLYEALPTLLQQANDNVRTCILILESYLLFEDARLEQLYSHICASLPQLFATVPRSQLDLVTRVFQNALGLPGLAQGLAPFGGQLFTRIITEQSPDRPFTNAMISVTARFAVQYPDYFRQMVPSNDACTQFWATLCDHYDSMVVNSTKKLVVLTLANALNAYTGRSLNVNYTQESTVPQLTAIFGVLSSAILTFHFRGEMVLDSDLMFVELSEYADLRACQTFRQAKVRRPCDFTAMLSSSL</sequence>
<dbReference type="SUPFAM" id="SSF48371">
    <property type="entry name" value="ARM repeat"/>
    <property type="match status" value="1"/>
</dbReference>
<reference evidence="6 7" key="1">
    <citation type="journal article" date="2008" name="Nature">
        <title>The genome of the choanoflagellate Monosiga brevicollis and the origin of metazoans.</title>
        <authorList>
            <consortium name="JGI Sequencing"/>
            <person name="King N."/>
            <person name="Westbrook M.J."/>
            <person name="Young S.L."/>
            <person name="Kuo A."/>
            <person name="Abedin M."/>
            <person name="Chapman J."/>
            <person name="Fairclough S."/>
            <person name="Hellsten U."/>
            <person name="Isogai Y."/>
            <person name="Letunic I."/>
            <person name="Marr M."/>
            <person name="Pincus D."/>
            <person name="Putnam N."/>
            <person name="Rokas A."/>
            <person name="Wright K.J."/>
            <person name="Zuzow R."/>
            <person name="Dirks W."/>
            <person name="Good M."/>
            <person name="Goodstein D."/>
            <person name="Lemons D."/>
            <person name="Li W."/>
            <person name="Lyons J.B."/>
            <person name="Morris A."/>
            <person name="Nichols S."/>
            <person name="Richter D.J."/>
            <person name="Salamov A."/>
            <person name="Bork P."/>
            <person name="Lim W.A."/>
            <person name="Manning G."/>
            <person name="Miller W.T."/>
            <person name="McGinnis W."/>
            <person name="Shapiro H."/>
            <person name="Tjian R."/>
            <person name="Grigoriev I.V."/>
            <person name="Rokhsar D."/>
        </authorList>
    </citation>
    <scope>NUCLEOTIDE SEQUENCE [LARGE SCALE GENOMIC DNA]</scope>
    <source>
        <strain evidence="7">MX1 / ATCC 50154</strain>
    </source>
</reference>
<evidence type="ECO:0000259" key="5">
    <source>
        <dbReference type="PROSITE" id="PS50166"/>
    </source>
</evidence>
<comment type="similarity">
    <text evidence="2">Belongs to the importin beta family.</text>
</comment>
<dbReference type="eggNOG" id="KOG1993">
    <property type="taxonomic scope" value="Eukaryota"/>
</dbReference>
<dbReference type="RefSeq" id="XP_001747179.1">
    <property type="nucleotide sequence ID" value="XM_001747127.1"/>
</dbReference>
<accession>A9V306</accession>
<dbReference type="GeneID" id="5892471"/>
<evidence type="ECO:0000313" key="7">
    <source>
        <dbReference type="Proteomes" id="UP000001357"/>
    </source>
</evidence>
<evidence type="ECO:0000256" key="4">
    <source>
        <dbReference type="ARBA" id="ARBA00023242"/>
    </source>
</evidence>
<dbReference type="Pfam" id="PF25758">
    <property type="entry name" value="TPR_IPO11"/>
    <property type="match status" value="1"/>
</dbReference>
<dbReference type="GO" id="GO:0005635">
    <property type="term" value="C:nuclear envelope"/>
    <property type="evidence" value="ECO:0000318"/>
    <property type="project" value="GO_Central"/>
</dbReference>
<dbReference type="InterPro" id="IPR011989">
    <property type="entry name" value="ARM-like"/>
</dbReference>
<dbReference type="GO" id="GO:0006606">
    <property type="term" value="P:protein import into nucleus"/>
    <property type="evidence" value="ECO:0000318"/>
    <property type="project" value="GO_Central"/>
</dbReference>
<dbReference type="KEGG" id="mbr:MONBRDRAFT_26661"/>
<name>A9V306_MONBE</name>
<dbReference type="EMBL" id="CH991556">
    <property type="protein sequence ID" value="EDQ88103.1"/>
    <property type="molecule type" value="Genomic_DNA"/>
</dbReference>
<protein>
    <recommendedName>
        <fullName evidence="5">Importin N-terminal domain-containing protein</fullName>
    </recommendedName>
</protein>
<organism evidence="6 7">
    <name type="scientific">Monosiga brevicollis</name>
    <name type="common">Choanoflagellate</name>
    <dbReference type="NCBI Taxonomy" id="81824"/>
    <lineage>
        <taxon>Eukaryota</taxon>
        <taxon>Choanoflagellata</taxon>
        <taxon>Craspedida</taxon>
        <taxon>Salpingoecidae</taxon>
        <taxon>Monosiga</taxon>
    </lineage>
</organism>
<feature type="domain" description="Importin N-terminal" evidence="5">
    <location>
        <begin position="24"/>
        <end position="98"/>
    </location>
</feature>
<evidence type="ECO:0000256" key="2">
    <source>
        <dbReference type="ARBA" id="ARBA00007991"/>
    </source>
</evidence>
<dbReference type="PROSITE" id="PS50166">
    <property type="entry name" value="IMPORTIN_B_NT"/>
    <property type="match status" value="1"/>
</dbReference>
<dbReference type="SMART" id="SM00913">
    <property type="entry name" value="IBN_N"/>
    <property type="match status" value="1"/>
</dbReference>
<dbReference type="STRING" id="81824.A9V306"/>
<comment type="subcellular location">
    <subcellularLocation>
        <location evidence="1">Nucleus</location>
    </subcellularLocation>
</comment>
<dbReference type="PANTHER" id="PTHR10997">
    <property type="entry name" value="IMPORTIN-7, 8, 11"/>
    <property type="match status" value="1"/>
</dbReference>
<keyword evidence="3" id="KW-0813">Transport</keyword>
<keyword evidence="4" id="KW-0539">Nucleus</keyword>
<dbReference type="GO" id="GO:0031267">
    <property type="term" value="F:small GTPase binding"/>
    <property type="evidence" value="ECO:0007669"/>
    <property type="project" value="InterPro"/>
</dbReference>
<dbReference type="GO" id="GO:0005829">
    <property type="term" value="C:cytosol"/>
    <property type="evidence" value="ECO:0000318"/>
    <property type="project" value="GO_Central"/>
</dbReference>
<gene>
    <name evidence="6" type="ORF">MONBRDRAFT_26661</name>
</gene>
<dbReference type="AlphaFoldDB" id="A9V306"/>
<dbReference type="Proteomes" id="UP000001357">
    <property type="component" value="Unassembled WGS sequence"/>
</dbReference>
<evidence type="ECO:0000313" key="6">
    <source>
        <dbReference type="EMBL" id="EDQ88103.1"/>
    </source>
</evidence>
<dbReference type="InterPro" id="IPR058669">
    <property type="entry name" value="TPR_IPO7/11-like"/>
</dbReference>
<proteinExistence type="inferred from homology"/>
<dbReference type="OMA" id="SFHYVFH"/>